<dbReference type="Gene3D" id="2.60.40.10">
    <property type="entry name" value="Immunoglobulins"/>
    <property type="match status" value="1"/>
</dbReference>
<dbReference type="AlphaFoldDB" id="A0AAW9S366"/>
<keyword evidence="4" id="KW-1185">Reference proteome</keyword>
<protein>
    <submittedName>
        <fullName evidence="3">T9SS type A sorting domain-containing protein</fullName>
    </submittedName>
</protein>
<dbReference type="RefSeq" id="WP_346820319.1">
    <property type="nucleotide sequence ID" value="NZ_JBDKWZ010000003.1"/>
</dbReference>
<dbReference type="SUPFAM" id="SSF49265">
    <property type="entry name" value="Fibronectin type III"/>
    <property type="match status" value="1"/>
</dbReference>
<proteinExistence type="predicted"/>
<dbReference type="CDD" id="cd00063">
    <property type="entry name" value="FN3"/>
    <property type="match status" value="1"/>
</dbReference>
<feature type="signal peptide" evidence="1">
    <location>
        <begin position="1"/>
        <end position="18"/>
    </location>
</feature>
<dbReference type="SMART" id="SM00060">
    <property type="entry name" value="FN3"/>
    <property type="match status" value="1"/>
</dbReference>
<evidence type="ECO:0000259" key="2">
    <source>
        <dbReference type="PROSITE" id="PS50853"/>
    </source>
</evidence>
<dbReference type="Pfam" id="PF18962">
    <property type="entry name" value="Por_Secre_tail"/>
    <property type="match status" value="1"/>
</dbReference>
<dbReference type="Proteomes" id="UP001403385">
    <property type="component" value="Unassembled WGS sequence"/>
</dbReference>
<name>A0AAW9S366_9BACT</name>
<dbReference type="InterPro" id="IPR013783">
    <property type="entry name" value="Ig-like_fold"/>
</dbReference>
<evidence type="ECO:0000313" key="4">
    <source>
        <dbReference type="Proteomes" id="UP001403385"/>
    </source>
</evidence>
<accession>A0AAW9S366</accession>
<comment type="caution">
    <text evidence="3">The sequence shown here is derived from an EMBL/GenBank/DDBJ whole genome shotgun (WGS) entry which is preliminary data.</text>
</comment>
<dbReference type="NCBIfam" id="TIGR04183">
    <property type="entry name" value="Por_Secre_tail"/>
    <property type="match status" value="1"/>
</dbReference>
<dbReference type="EMBL" id="JBDKWZ010000003">
    <property type="protein sequence ID" value="MEN7547531.1"/>
    <property type="molecule type" value="Genomic_DNA"/>
</dbReference>
<evidence type="ECO:0000313" key="3">
    <source>
        <dbReference type="EMBL" id="MEN7547531.1"/>
    </source>
</evidence>
<reference evidence="3 4" key="1">
    <citation type="submission" date="2024-04" db="EMBL/GenBank/DDBJ databases">
        <title>Novel genus in family Flammeovirgaceae.</title>
        <authorList>
            <person name="Nguyen T.H."/>
            <person name="Vuong T.Q."/>
            <person name="Le H."/>
            <person name="Kim S.-G."/>
        </authorList>
    </citation>
    <scope>NUCLEOTIDE SEQUENCE [LARGE SCALE GENOMIC DNA]</scope>
    <source>
        <strain evidence="3 4">JCM 23209</strain>
    </source>
</reference>
<feature type="domain" description="Fibronectin type-III" evidence="2">
    <location>
        <begin position="150"/>
        <end position="234"/>
    </location>
</feature>
<gene>
    <name evidence="3" type="ORF">AAG747_06410</name>
</gene>
<organism evidence="3 4">
    <name type="scientific">Rapidithrix thailandica</name>
    <dbReference type="NCBI Taxonomy" id="413964"/>
    <lineage>
        <taxon>Bacteria</taxon>
        <taxon>Pseudomonadati</taxon>
        <taxon>Bacteroidota</taxon>
        <taxon>Cytophagia</taxon>
        <taxon>Cytophagales</taxon>
        <taxon>Flammeovirgaceae</taxon>
        <taxon>Rapidithrix</taxon>
    </lineage>
</organism>
<dbReference type="Pfam" id="PF00041">
    <property type="entry name" value="fn3"/>
    <property type="match status" value="1"/>
</dbReference>
<dbReference type="InterPro" id="IPR026444">
    <property type="entry name" value="Secre_tail"/>
</dbReference>
<dbReference type="InterPro" id="IPR036116">
    <property type="entry name" value="FN3_sf"/>
</dbReference>
<feature type="chain" id="PRO_5043443594" evidence="1">
    <location>
        <begin position="19"/>
        <end position="411"/>
    </location>
</feature>
<sequence length="411" mass="45384">MRIISLISLLLISFQGLSQTSVTLQKNYVKFDFNIASGATKIYKSGGNIQLDTQSEIAILSLNITIDKENNPRVTNGELEVFNKETSSNGIEYFSGNTVNDLAITLSTNANYSVFLKYDYYIDGIGSFTVQEDFDININKTDPDNEPPTIPSNLSASNITSNSLRLSWNASSDNKGVSGYKVYQNGVYKTRTSSTATTITGLSSCTTYNFSVRAYDASGNESGSVNKYVSTVSGVTPYITLNSDITNRKIYTASASEKISFKDGFRFKAIDETYLFKANIISGDCASLAGQHIMNKNFITKSNIAIRDTITTYDNTKPSITLLNKKENNFYSTEVSLFPNPTTDIINIAINNLSKVQYEVSIFNAYGGLVFQQKTNEHNFKVDLSNQPSGLYFVKVNSPDSLIKTIKVIKE</sequence>
<keyword evidence="1" id="KW-0732">Signal</keyword>
<evidence type="ECO:0000256" key="1">
    <source>
        <dbReference type="SAM" id="SignalP"/>
    </source>
</evidence>
<dbReference type="PROSITE" id="PS50853">
    <property type="entry name" value="FN3"/>
    <property type="match status" value="1"/>
</dbReference>
<dbReference type="InterPro" id="IPR003961">
    <property type="entry name" value="FN3_dom"/>
</dbReference>